<evidence type="ECO:0000313" key="2">
    <source>
        <dbReference type="EMBL" id="GAA1948242.1"/>
    </source>
</evidence>
<evidence type="ECO:0000256" key="1">
    <source>
        <dbReference type="SAM" id="Phobius"/>
    </source>
</evidence>
<keyword evidence="3" id="KW-1185">Reference proteome</keyword>
<dbReference type="RefSeq" id="WP_344415071.1">
    <property type="nucleotide sequence ID" value="NZ_BAAANN010000005.1"/>
</dbReference>
<dbReference type="EMBL" id="BAAANN010000005">
    <property type="protein sequence ID" value="GAA1948242.1"/>
    <property type="molecule type" value="Genomic_DNA"/>
</dbReference>
<sequence>MAGGGRFGPPTAPPGLTAADTALSDHLGYEAFAAGYVTAMRVSLLVSAAVLAVAALCCPLLKGRARYRHL</sequence>
<keyword evidence="1" id="KW-1133">Transmembrane helix</keyword>
<protein>
    <submittedName>
        <fullName evidence="2">Uncharacterized protein</fullName>
    </submittedName>
</protein>
<name>A0ABP5BLE5_9PSEU</name>
<dbReference type="Proteomes" id="UP001501116">
    <property type="component" value="Unassembled WGS sequence"/>
</dbReference>
<proteinExistence type="predicted"/>
<keyword evidence="1" id="KW-0472">Membrane</keyword>
<feature type="transmembrane region" description="Helical" evidence="1">
    <location>
        <begin position="42"/>
        <end position="61"/>
    </location>
</feature>
<reference evidence="3" key="1">
    <citation type="journal article" date="2019" name="Int. J. Syst. Evol. Microbiol.">
        <title>The Global Catalogue of Microorganisms (GCM) 10K type strain sequencing project: providing services to taxonomists for standard genome sequencing and annotation.</title>
        <authorList>
            <consortium name="The Broad Institute Genomics Platform"/>
            <consortium name="The Broad Institute Genome Sequencing Center for Infectious Disease"/>
            <person name="Wu L."/>
            <person name="Ma J."/>
        </authorList>
    </citation>
    <scope>NUCLEOTIDE SEQUENCE [LARGE SCALE GENOMIC DNA]</scope>
    <source>
        <strain evidence="3">JCM 14545</strain>
    </source>
</reference>
<keyword evidence="1" id="KW-0812">Transmembrane</keyword>
<organism evidence="2 3">
    <name type="scientific">Amycolatopsis minnesotensis</name>
    <dbReference type="NCBI Taxonomy" id="337894"/>
    <lineage>
        <taxon>Bacteria</taxon>
        <taxon>Bacillati</taxon>
        <taxon>Actinomycetota</taxon>
        <taxon>Actinomycetes</taxon>
        <taxon>Pseudonocardiales</taxon>
        <taxon>Pseudonocardiaceae</taxon>
        <taxon>Amycolatopsis</taxon>
    </lineage>
</organism>
<gene>
    <name evidence="2" type="ORF">GCM10009754_15700</name>
</gene>
<comment type="caution">
    <text evidence="2">The sequence shown here is derived from an EMBL/GenBank/DDBJ whole genome shotgun (WGS) entry which is preliminary data.</text>
</comment>
<accession>A0ABP5BLE5</accession>
<evidence type="ECO:0000313" key="3">
    <source>
        <dbReference type="Proteomes" id="UP001501116"/>
    </source>
</evidence>